<evidence type="ECO:0000256" key="1">
    <source>
        <dbReference type="ARBA" id="ARBA00009981"/>
    </source>
</evidence>
<protein>
    <recommendedName>
        <fullName evidence="2">Antitoxin</fullName>
    </recommendedName>
</protein>
<comment type="caution">
    <text evidence="3">The sequence shown here is derived from an EMBL/GenBank/DDBJ whole genome shotgun (WGS) entry which is preliminary data.</text>
</comment>
<comment type="function">
    <text evidence="2">Antitoxin component of a type II toxin-antitoxin (TA) system.</text>
</comment>
<accession>A0A6B1G5P7</accession>
<evidence type="ECO:0000256" key="2">
    <source>
        <dbReference type="RuleBase" id="RU362080"/>
    </source>
</evidence>
<organism evidence="3">
    <name type="scientific">Caldilineaceae bacterium SB0675_bin_29</name>
    <dbReference type="NCBI Taxonomy" id="2605266"/>
    <lineage>
        <taxon>Bacteria</taxon>
        <taxon>Bacillati</taxon>
        <taxon>Chloroflexota</taxon>
        <taxon>Caldilineae</taxon>
        <taxon>Caldilineales</taxon>
        <taxon>Caldilineaceae</taxon>
    </lineage>
</organism>
<dbReference type="EMBL" id="VYDA01000443">
    <property type="protein sequence ID" value="MYH62505.1"/>
    <property type="molecule type" value="Genomic_DNA"/>
</dbReference>
<dbReference type="AlphaFoldDB" id="A0A6B1G5P7"/>
<dbReference type="SUPFAM" id="SSF143120">
    <property type="entry name" value="YefM-like"/>
    <property type="match status" value="1"/>
</dbReference>
<dbReference type="Gene3D" id="3.40.1620.10">
    <property type="entry name" value="YefM-like domain"/>
    <property type="match status" value="1"/>
</dbReference>
<evidence type="ECO:0000313" key="3">
    <source>
        <dbReference type="EMBL" id="MYH62505.1"/>
    </source>
</evidence>
<dbReference type="InterPro" id="IPR006442">
    <property type="entry name" value="Antitoxin_Phd/YefM"/>
</dbReference>
<gene>
    <name evidence="3" type="ORF">F4148_12365</name>
</gene>
<comment type="similarity">
    <text evidence="1 2">Belongs to the phD/YefM antitoxin family.</text>
</comment>
<dbReference type="InterPro" id="IPR036165">
    <property type="entry name" value="YefM-like_sf"/>
</dbReference>
<reference evidence="3" key="1">
    <citation type="submission" date="2019-09" db="EMBL/GenBank/DDBJ databases">
        <title>Characterisation of the sponge microbiome using genome-centric metagenomics.</title>
        <authorList>
            <person name="Engelberts J.P."/>
            <person name="Robbins S.J."/>
            <person name="De Goeij J.M."/>
            <person name="Aranda M."/>
            <person name="Bell S.C."/>
            <person name="Webster N.S."/>
        </authorList>
    </citation>
    <scope>NUCLEOTIDE SEQUENCE</scope>
    <source>
        <strain evidence="3">SB0675_bin_29</strain>
    </source>
</reference>
<name>A0A6B1G5P7_9CHLR</name>
<dbReference type="NCBIfam" id="TIGR01552">
    <property type="entry name" value="phd_fam"/>
    <property type="match status" value="1"/>
</dbReference>
<sequence length="86" mass="10107">MRTVGVSELKTHTSEIIRNVRENRISFTITFRGRPVGVLLPIEEDEKVVPGKDQDSWSELERLREEFARRPRPEKSLTEALTEMRR</sequence>
<proteinExistence type="inferred from homology"/>
<dbReference type="Pfam" id="PF02604">
    <property type="entry name" value="PhdYeFM_antitox"/>
    <property type="match status" value="1"/>
</dbReference>